<keyword evidence="2" id="KW-1185">Reference proteome</keyword>
<reference evidence="1 2" key="1">
    <citation type="journal article" date="2015" name="Genome Announc.">
        <title>Genome Assemblies of Three Soil-Associated Devosia species: D. insulae, D. limi, and D. soli.</title>
        <authorList>
            <person name="Hassan Y.I."/>
            <person name="Lepp D."/>
            <person name="Zhou T."/>
        </authorList>
    </citation>
    <scope>NUCLEOTIDE SEQUENCE [LARGE SCALE GENOMIC DNA]</scope>
    <source>
        <strain evidence="1 2">DS-56</strain>
    </source>
</reference>
<evidence type="ECO:0000313" key="2">
    <source>
        <dbReference type="Proteomes" id="UP000095463"/>
    </source>
</evidence>
<dbReference type="OrthoDB" id="9801870at2"/>
<dbReference type="InterPro" id="IPR036287">
    <property type="entry name" value="Rv1873-like_sf"/>
</dbReference>
<dbReference type="Pfam" id="PF08837">
    <property type="entry name" value="DUF1810"/>
    <property type="match status" value="1"/>
</dbReference>
<name>A0A1E5XP45_9HYPH</name>
<dbReference type="SUPFAM" id="SSF140736">
    <property type="entry name" value="Rv1873-like"/>
    <property type="match status" value="1"/>
</dbReference>
<dbReference type="Proteomes" id="UP000095463">
    <property type="component" value="Unassembled WGS sequence"/>
</dbReference>
<accession>A0A1E5XP45</accession>
<comment type="caution">
    <text evidence="1">The sequence shown here is derived from an EMBL/GenBank/DDBJ whole genome shotgun (WGS) entry which is preliminary data.</text>
</comment>
<organism evidence="1 2">
    <name type="scientific">Devosia insulae DS-56</name>
    <dbReference type="NCBI Taxonomy" id="1116389"/>
    <lineage>
        <taxon>Bacteria</taxon>
        <taxon>Pseudomonadati</taxon>
        <taxon>Pseudomonadota</taxon>
        <taxon>Alphaproteobacteria</taxon>
        <taxon>Hyphomicrobiales</taxon>
        <taxon>Devosiaceae</taxon>
        <taxon>Devosia</taxon>
    </lineage>
</organism>
<dbReference type="InterPro" id="IPR014937">
    <property type="entry name" value="DUF1810"/>
</dbReference>
<dbReference type="EMBL" id="LAJE02000216">
    <property type="protein sequence ID" value="OEO30341.1"/>
    <property type="molecule type" value="Genomic_DNA"/>
</dbReference>
<evidence type="ECO:0000313" key="1">
    <source>
        <dbReference type="EMBL" id="OEO30341.1"/>
    </source>
</evidence>
<dbReference type="AlphaFoldDB" id="A0A1E5XP45"/>
<gene>
    <name evidence="1" type="ORF">VW23_021840</name>
</gene>
<proteinExistence type="predicted"/>
<protein>
    <submittedName>
        <fullName evidence="1">Calpastatin</fullName>
    </submittedName>
</protein>
<dbReference type="PIRSF" id="PIRSF008546">
    <property type="entry name" value="UCP008546"/>
    <property type="match status" value="1"/>
</dbReference>
<dbReference type="Gene3D" id="1.25.40.380">
    <property type="entry name" value="Protein of unknown function DUF1810"/>
    <property type="match status" value="1"/>
</dbReference>
<sequence>MFEHFVTAQEPVYAQVLAELRAGRKQTHWMWFIFPQLRALGRSATALRFGIADLEEARAYLAHPLLGARLVECAGIVGGIAGKSAHEIFGSPDDVKLRSSMTLFAHAAEDAAPFRRVLERYYDGVEDAVTVGLIGQ</sequence>
<dbReference type="RefSeq" id="WP_069910445.1">
    <property type="nucleotide sequence ID" value="NZ_LAJE02000216.1"/>
</dbReference>